<protein>
    <submittedName>
        <fullName evidence="1">Uncharacterized protein</fullName>
    </submittedName>
</protein>
<dbReference type="EMBL" id="JABFAD010000001">
    <property type="protein sequence ID" value="MBA0790953.1"/>
    <property type="molecule type" value="Genomic_DNA"/>
</dbReference>
<reference evidence="1 2" key="1">
    <citation type="journal article" date="2019" name="Genome Biol. Evol.">
        <title>Insights into the evolution of the New World diploid cottons (Gossypium, subgenus Houzingenia) based on genome sequencing.</title>
        <authorList>
            <person name="Grover C.E."/>
            <person name="Arick M.A. 2nd"/>
            <person name="Thrash A."/>
            <person name="Conover J.L."/>
            <person name="Sanders W.S."/>
            <person name="Peterson D.G."/>
            <person name="Frelichowski J.E."/>
            <person name="Scheffler J.A."/>
            <person name="Scheffler B.E."/>
            <person name="Wendel J.F."/>
        </authorList>
    </citation>
    <scope>NUCLEOTIDE SEQUENCE [LARGE SCALE GENOMIC DNA]</scope>
    <source>
        <strain evidence="1">0</strain>
        <tissue evidence="1">Leaf</tissue>
    </source>
</reference>
<name>A0A7J9G0C0_9ROSI</name>
<evidence type="ECO:0000313" key="1">
    <source>
        <dbReference type="EMBL" id="MBA0790953.1"/>
    </source>
</evidence>
<organism evidence="1 2">
    <name type="scientific">Gossypium harknessii</name>
    <dbReference type="NCBI Taxonomy" id="34285"/>
    <lineage>
        <taxon>Eukaryota</taxon>
        <taxon>Viridiplantae</taxon>
        <taxon>Streptophyta</taxon>
        <taxon>Embryophyta</taxon>
        <taxon>Tracheophyta</taxon>
        <taxon>Spermatophyta</taxon>
        <taxon>Magnoliopsida</taxon>
        <taxon>eudicotyledons</taxon>
        <taxon>Gunneridae</taxon>
        <taxon>Pentapetalae</taxon>
        <taxon>rosids</taxon>
        <taxon>malvids</taxon>
        <taxon>Malvales</taxon>
        <taxon>Malvaceae</taxon>
        <taxon>Malvoideae</taxon>
        <taxon>Gossypium</taxon>
    </lineage>
</organism>
<gene>
    <name evidence="1" type="ORF">Gohar_015565</name>
</gene>
<comment type="caution">
    <text evidence="1">The sequence shown here is derived from an EMBL/GenBank/DDBJ whole genome shotgun (WGS) entry which is preliminary data.</text>
</comment>
<dbReference type="OrthoDB" id="1926347at2759"/>
<evidence type="ECO:0000313" key="2">
    <source>
        <dbReference type="Proteomes" id="UP000593560"/>
    </source>
</evidence>
<accession>A0A7J9G0C0</accession>
<dbReference type="AlphaFoldDB" id="A0A7J9G0C0"/>
<keyword evidence="2" id="KW-1185">Reference proteome</keyword>
<proteinExistence type="predicted"/>
<sequence length="21" mass="2320">MQSMDFINAEGTYRQASVTAV</sequence>
<dbReference type="Proteomes" id="UP000593560">
    <property type="component" value="Unassembled WGS sequence"/>
</dbReference>